<dbReference type="AlphaFoldDB" id="A0A834FEJ9"/>
<accession>A0A834FEJ9</accession>
<dbReference type="EMBL" id="WKFB01000198">
    <property type="protein sequence ID" value="KAF6732076.1"/>
    <property type="molecule type" value="Genomic_DNA"/>
</dbReference>
<reference evidence="2" key="1">
    <citation type="journal article" name="BMC Genomics">
        <title>Long-read sequencing and de novo genome assembly of marine medaka (Oryzias melastigma).</title>
        <authorList>
            <person name="Liang P."/>
            <person name="Saqib H.S.A."/>
            <person name="Ni X."/>
            <person name="Shen Y."/>
        </authorList>
    </citation>
    <scope>NUCLEOTIDE SEQUENCE</scope>
    <source>
        <strain evidence="2">Bigg-433</strain>
    </source>
</reference>
<name>A0A834FEJ9_ORYME</name>
<proteinExistence type="predicted"/>
<gene>
    <name evidence="2" type="ORF">FQA47_023171</name>
</gene>
<dbReference type="Proteomes" id="UP000646548">
    <property type="component" value="Unassembled WGS sequence"/>
</dbReference>
<evidence type="ECO:0000256" key="1">
    <source>
        <dbReference type="SAM" id="MobiDB-lite"/>
    </source>
</evidence>
<comment type="caution">
    <text evidence="2">The sequence shown here is derived from an EMBL/GenBank/DDBJ whole genome shotgun (WGS) entry which is preliminary data.</text>
</comment>
<evidence type="ECO:0000313" key="3">
    <source>
        <dbReference type="Proteomes" id="UP000646548"/>
    </source>
</evidence>
<feature type="region of interest" description="Disordered" evidence="1">
    <location>
        <begin position="28"/>
        <end position="73"/>
    </location>
</feature>
<sequence length="136" mass="14453">MEPAPPRENCSVRPCAHEHRPAADGLIAIEETGASPPEVHGGAAGGGGEEGGGGGSLCSAHHITSDEKRRPKHRLLERRHGHAPSLISVAGVTCQVLHAPPRREPRARLSSKEMLSHLSDLRSVVGSFVPQRPRCH</sequence>
<evidence type="ECO:0000313" key="2">
    <source>
        <dbReference type="EMBL" id="KAF6732076.1"/>
    </source>
</evidence>
<feature type="compositionally biased region" description="Gly residues" evidence="1">
    <location>
        <begin position="42"/>
        <end position="56"/>
    </location>
</feature>
<protein>
    <submittedName>
        <fullName evidence="2">Uncharacterized protein</fullName>
    </submittedName>
</protein>
<organism evidence="2 3">
    <name type="scientific">Oryzias melastigma</name>
    <name type="common">Marine medaka</name>
    <dbReference type="NCBI Taxonomy" id="30732"/>
    <lineage>
        <taxon>Eukaryota</taxon>
        <taxon>Metazoa</taxon>
        <taxon>Chordata</taxon>
        <taxon>Craniata</taxon>
        <taxon>Vertebrata</taxon>
        <taxon>Euteleostomi</taxon>
        <taxon>Actinopterygii</taxon>
        <taxon>Neopterygii</taxon>
        <taxon>Teleostei</taxon>
        <taxon>Neoteleostei</taxon>
        <taxon>Acanthomorphata</taxon>
        <taxon>Ovalentaria</taxon>
        <taxon>Atherinomorphae</taxon>
        <taxon>Beloniformes</taxon>
        <taxon>Adrianichthyidae</taxon>
        <taxon>Oryziinae</taxon>
        <taxon>Oryzias</taxon>
    </lineage>
</organism>